<protein>
    <recommendedName>
        <fullName evidence="5 12">Alpha-amylase</fullName>
        <ecNumber evidence="4 12">3.2.1.1</ecNumber>
    </recommendedName>
</protein>
<dbReference type="Pfam" id="PF02806">
    <property type="entry name" value="Alpha-amylase_C"/>
    <property type="match status" value="1"/>
</dbReference>
<dbReference type="SUPFAM" id="SSF49452">
    <property type="entry name" value="Starch-binding domain-like"/>
    <property type="match status" value="1"/>
</dbReference>
<dbReference type="SUPFAM" id="SSF51011">
    <property type="entry name" value="Glycosyl hydrolase domain"/>
    <property type="match status" value="1"/>
</dbReference>
<dbReference type="GO" id="GO:0046872">
    <property type="term" value="F:metal ion binding"/>
    <property type="evidence" value="ECO:0007669"/>
    <property type="project" value="UniProtKB-KW"/>
</dbReference>
<name>A0A1T4MBC5_9ACTN</name>
<dbReference type="OrthoDB" id="9805159at2"/>
<accession>A0A1T4MBC5</accession>
<dbReference type="EC" id="3.2.1.1" evidence="4 12"/>
<dbReference type="SMART" id="SM01065">
    <property type="entry name" value="CBM_2"/>
    <property type="match status" value="1"/>
</dbReference>
<evidence type="ECO:0000256" key="5">
    <source>
        <dbReference type="ARBA" id="ARBA00017303"/>
    </source>
</evidence>
<evidence type="ECO:0000256" key="3">
    <source>
        <dbReference type="ARBA" id="ARBA00008061"/>
    </source>
</evidence>
<evidence type="ECO:0000256" key="6">
    <source>
        <dbReference type="ARBA" id="ARBA00022723"/>
    </source>
</evidence>
<dbReference type="Gene3D" id="2.60.40.10">
    <property type="entry name" value="Immunoglobulins"/>
    <property type="match status" value="1"/>
</dbReference>
<evidence type="ECO:0000256" key="10">
    <source>
        <dbReference type="ARBA" id="ARBA00023295"/>
    </source>
</evidence>
<evidence type="ECO:0000256" key="8">
    <source>
        <dbReference type="ARBA" id="ARBA00022837"/>
    </source>
</evidence>
<dbReference type="SUPFAM" id="SSF51445">
    <property type="entry name" value="(Trans)glycosidases"/>
    <property type="match status" value="1"/>
</dbReference>
<dbReference type="RefSeq" id="WP_078760414.1">
    <property type="nucleotide sequence ID" value="NZ_FUWS01000002.1"/>
</dbReference>
<evidence type="ECO:0000256" key="12">
    <source>
        <dbReference type="RuleBase" id="RU361134"/>
    </source>
</evidence>
<dbReference type="Gene3D" id="2.60.40.1180">
    <property type="entry name" value="Golgi alpha-mannosidase II"/>
    <property type="match status" value="1"/>
</dbReference>
<keyword evidence="15" id="KW-1185">Reference proteome</keyword>
<dbReference type="SMART" id="SM00642">
    <property type="entry name" value="Aamy"/>
    <property type="match status" value="1"/>
</dbReference>
<comment type="catalytic activity">
    <reaction evidence="1 12">
        <text>Endohydrolysis of (1-&gt;4)-alpha-D-glucosidic linkages in polysaccharides containing three or more (1-&gt;4)-alpha-linked D-glucose units.</text>
        <dbReference type="EC" id="3.2.1.1"/>
    </reaction>
</comment>
<dbReference type="Proteomes" id="UP000190637">
    <property type="component" value="Unassembled WGS sequence"/>
</dbReference>
<evidence type="ECO:0000313" key="14">
    <source>
        <dbReference type="EMBL" id="SJZ64319.1"/>
    </source>
</evidence>
<organism evidence="14 15">
    <name type="scientific">Marinactinospora thermotolerans DSM 45154</name>
    <dbReference type="NCBI Taxonomy" id="1122192"/>
    <lineage>
        <taxon>Bacteria</taxon>
        <taxon>Bacillati</taxon>
        <taxon>Actinomycetota</taxon>
        <taxon>Actinomycetes</taxon>
        <taxon>Streptosporangiales</taxon>
        <taxon>Nocardiopsidaceae</taxon>
        <taxon>Marinactinospora</taxon>
    </lineage>
</organism>
<evidence type="ECO:0000259" key="13">
    <source>
        <dbReference type="PROSITE" id="PS51166"/>
    </source>
</evidence>
<dbReference type="GO" id="GO:2001070">
    <property type="term" value="F:starch binding"/>
    <property type="evidence" value="ECO:0007669"/>
    <property type="project" value="InterPro"/>
</dbReference>
<sequence>MTLRRSTAAVAALLFAITLLVPLITRAEPARAATGGRDVIVHLFQWPWESVARECETFLGPNGYGAIQVSPPQEHVVLAREAHPWWQDYQPVSYQLESRRGGRAEFAAMVRTCREAGVKIYVDAVLNHMSGSGSVNSGPGSAGSPYTKYDYPGIYQSQDFHDCRRDISNWNDPWEVRNCELVGLSDLKTESGYVRDRLTAYLNDLIGLGVAGFRIDAAKHMAVADIAAITAGLNDVPGWGGRPYVYQEVIEDAAIRPDEYTGQGDVTDFRYHREVSNAFKQGNLSGLRDLSGRMAVGSDQAVVFVDNHDTQRSDPILTYKDGDAYRQATEFMLAHPFGTPKVMSSFAFSDKEAGPPASGDGTTSAADCASAAWVCEHRDPGIAGMVGFRNAVGDAGVTNWWSGAGDQIAFGRGSAGYAVFNQGGALQRTFTTSLPPGVYCDVVNGTFSDGACDGPTHTVAADGTFTAAVPADSSLALHVQARVDGGGGEPTPGPTDPPGECATVDVSFHARVTTWYGQNVFVVGSVPQLGSWDTGRAVALSSADYPVWKASVDIPEGTRLEYKYIKKDPDGRITWESDPNRARVAEAAGEGCAVTFSDTWR</sequence>
<dbReference type="InterPro" id="IPR002044">
    <property type="entry name" value="CBM20"/>
</dbReference>
<evidence type="ECO:0000256" key="1">
    <source>
        <dbReference type="ARBA" id="ARBA00000548"/>
    </source>
</evidence>
<dbReference type="InterPro" id="IPR017853">
    <property type="entry name" value="GH"/>
</dbReference>
<dbReference type="GO" id="GO:0004556">
    <property type="term" value="F:alpha-amylase activity"/>
    <property type="evidence" value="ECO:0007669"/>
    <property type="project" value="UniProtKB-UniRule"/>
</dbReference>
<reference evidence="14 15" key="1">
    <citation type="submission" date="2017-02" db="EMBL/GenBank/DDBJ databases">
        <authorList>
            <person name="Peterson S.W."/>
        </authorList>
    </citation>
    <scope>NUCLEOTIDE SEQUENCE [LARGE SCALE GENOMIC DNA]</scope>
    <source>
        <strain evidence="14 15">DSM 45154</strain>
    </source>
</reference>
<evidence type="ECO:0000256" key="4">
    <source>
        <dbReference type="ARBA" id="ARBA00012595"/>
    </source>
</evidence>
<dbReference type="Gene3D" id="3.20.20.80">
    <property type="entry name" value="Glycosidases"/>
    <property type="match status" value="1"/>
</dbReference>
<dbReference type="EMBL" id="FUWS01000002">
    <property type="protein sequence ID" value="SJZ64319.1"/>
    <property type="molecule type" value="Genomic_DNA"/>
</dbReference>
<keyword evidence="10 12" id="KW-0326">Glycosidase</keyword>
<keyword evidence="7 12" id="KW-0378">Hydrolase</keyword>
<dbReference type="InterPro" id="IPR013783">
    <property type="entry name" value="Ig-like_fold"/>
</dbReference>
<dbReference type="Pfam" id="PF00128">
    <property type="entry name" value="Alpha-amylase"/>
    <property type="match status" value="1"/>
</dbReference>
<dbReference type="InterPro" id="IPR006048">
    <property type="entry name" value="A-amylase/branching_C"/>
</dbReference>
<dbReference type="Pfam" id="PF00686">
    <property type="entry name" value="CBM_20"/>
    <property type="match status" value="1"/>
</dbReference>
<evidence type="ECO:0000313" key="15">
    <source>
        <dbReference type="Proteomes" id="UP000190637"/>
    </source>
</evidence>
<keyword evidence="6" id="KW-0479">Metal-binding</keyword>
<gene>
    <name evidence="14" type="ORF">SAMN02745673_01032</name>
</gene>
<dbReference type="SMART" id="SM00632">
    <property type="entry name" value="Aamy_C"/>
    <property type="match status" value="1"/>
</dbReference>
<feature type="domain" description="CBM20" evidence="13">
    <location>
        <begin position="498"/>
        <end position="601"/>
    </location>
</feature>
<evidence type="ECO:0000256" key="7">
    <source>
        <dbReference type="ARBA" id="ARBA00022801"/>
    </source>
</evidence>
<dbReference type="InterPro" id="IPR006047">
    <property type="entry name" value="GH13_cat_dom"/>
</dbReference>
<dbReference type="STRING" id="1122192.SAMN02745673_01032"/>
<comment type="cofactor">
    <cofactor evidence="2">
        <name>Ca(2+)</name>
        <dbReference type="ChEBI" id="CHEBI:29108"/>
    </cofactor>
</comment>
<dbReference type="FunFam" id="2.60.40.10:FF:000552">
    <property type="entry name" value="Related to glucoamylase"/>
    <property type="match status" value="1"/>
</dbReference>
<dbReference type="CDD" id="cd05808">
    <property type="entry name" value="CBM20_alpha_amylase"/>
    <property type="match status" value="1"/>
</dbReference>
<evidence type="ECO:0000256" key="9">
    <source>
        <dbReference type="ARBA" id="ARBA00023277"/>
    </source>
</evidence>
<keyword evidence="8" id="KW-0106">Calcium</keyword>
<dbReference type="AlphaFoldDB" id="A0A1T4MBC5"/>
<dbReference type="InterPro" id="IPR013784">
    <property type="entry name" value="Carb-bd-like_fold"/>
</dbReference>
<keyword evidence="9 12" id="KW-0119">Carbohydrate metabolism</keyword>
<dbReference type="CDD" id="cd11317">
    <property type="entry name" value="AmyAc_bac_euk_AmyA"/>
    <property type="match status" value="1"/>
</dbReference>
<dbReference type="InterPro" id="IPR031319">
    <property type="entry name" value="A-amylase_C"/>
</dbReference>
<dbReference type="PRINTS" id="PR00110">
    <property type="entry name" value="ALPHAAMYLASE"/>
</dbReference>
<dbReference type="InterPro" id="IPR006046">
    <property type="entry name" value="Alpha_amylase"/>
</dbReference>
<proteinExistence type="inferred from homology"/>
<dbReference type="PROSITE" id="PS51166">
    <property type="entry name" value="CBM20"/>
    <property type="match status" value="1"/>
</dbReference>
<comment type="similarity">
    <text evidence="3 11">Belongs to the glycosyl hydrolase 13 family.</text>
</comment>
<evidence type="ECO:0000256" key="2">
    <source>
        <dbReference type="ARBA" id="ARBA00001913"/>
    </source>
</evidence>
<dbReference type="GO" id="GO:0005975">
    <property type="term" value="P:carbohydrate metabolic process"/>
    <property type="evidence" value="ECO:0007669"/>
    <property type="project" value="InterPro"/>
</dbReference>
<evidence type="ECO:0000256" key="11">
    <source>
        <dbReference type="RuleBase" id="RU003615"/>
    </source>
</evidence>
<dbReference type="InterPro" id="IPR013780">
    <property type="entry name" value="Glyco_hydro_b"/>
</dbReference>
<dbReference type="PANTHER" id="PTHR43447">
    <property type="entry name" value="ALPHA-AMYLASE"/>
    <property type="match status" value="1"/>
</dbReference>